<gene>
    <name evidence="1" type="ORF">E2C01_062729</name>
</gene>
<dbReference type="AlphaFoldDB" id="A0A5B7HGV9"/>
<accession>A0A5B7HGV9</accession>
<proteinExistence type="predicted"/>
<sequence>MIKFPGRVSLPHRGHRLCFTPRPSLCSILNRTPQDLLEDIVVVDDASDDRIGIFISPFFKPFIGANSEPLLHEKHPAFALSFVACLMFNSLMNSDRTSDGLLLAGLPKVRLVRNEQRQGEAHN</sequence>
<organism evidence="1 2">
    <name type="scientific">Portunus trituberculatus</name>
    <name type="common">Swimming crab</name>
    <name type="synonym">Neptunus trituberculatus</name>
    <dbReference type="NCBI Taxonomy" id="210409"/>
    <lineage>
        <taxon>Eukaryota</taxon>
        <taxon>Metazoa</taxon>
        <taxon>Ecdysozoa</taxon>
        <taxon>Arthropoda</taxon>
        <taxon>Crustacea</taxon>
        <taxon>Multicrustacea</taxon>
        <taxon>Malacostraca</taxon>
        <taxon>Eumalacostraca</taxon>
        <taxon>Eucarida</taxon>
        <taxon>Decapoda</taxon>
        <taxon>Pleocyemata</taxon>
        <taxon>Brachyura</taxon>
        <taxon>Eubrachyura</taxon>
        <taxon>Portunoidea</taxon>
        <taxon>Portunidae</taxon>
        <taxon>Portuninae</taxon>
        <taxon>Portunus</taxon>
    </lineage>
</organism>
<protein>
    <submittedName>
        <fullName evidence="1">Uncharacterized protein</fullName>
    </submittedName>
</protein>
<comment type="caution">
    <text evidence="1">The sequence shown here is derived from an EMBL/GenBank/DDBJ whole genome shotgun (WGS) entry which is preliminary data.</text>
</comment>
<evidence type="ECO:0000313" key="1">
    <source>
        <dbReference type="EMBL" id="MPC68527.1"/>
    </source>
</evidence>
<dbReference type="Gene3D" id="3.90.550.10">
    <property type="entry name" value="Spore Coat Polysaccharide Biosynthesis Protein SpsA, Chain A"/>
    <property type="match status" value="1"/>
</dbReference>
<dbReference type="EMBL" id="VSRR010027985">
    <property type="protein sequence ID" value="MPC68527.1"/>
    <property type="molecule type" value="Genomic_DNA"/>
</dbReference>
<keyword evidence="2" id="KW-1185">Reference proteome</keyword>
<dbReference type="InterPro" id="IPR029044">
    <property type="entry name" value="Nucleotide-diphossugar_trans"/>
</dbReference>
<evidence type="ECO:0000313" key="2">
    <source>
        <dbReference type="Proteomes" id="UP000324222"/>
    </source>
</evidence>
<name>A0A5B7HGV9_PORTR</name>
<reference evidence="1 2" key="1">
    <citation type="submission" date="2019-05" db="EMBL/GenBank/DDBJ databases">
        <title>Another draft genome of Portunus trituberculatus and its Hox gene families provides insights of decapod evolution.</title>
        <authorList>
            <person name="Jeong J.-H."/>
            <person name="Song I."/>
            <person name="Kim S."/>
            <person name="Choi T."/>
            <person name="Kim D."/>
            <person name="Ryu S."/>
            <person name="Kim W."/>
        </authorList>
    </citation>
    <scope>NUCLEOTIDE SEQUENCE [LARGE SCALE GENOMIC DNA]</scope>
    <source>
        <tissue evidence="1">Muscle</tissue>
    </source>
</reference>
<dbReference type="Proteomes" id="UP000324222">
    <property type="component" value="Unassembled WGS sequence"/>
</dbReference>